<dbReference type="OrthoDB" id="4236307at2759"/>
<evidence type="ECO:0000313" key="2">
    <source>
        <dbReference type="Proteomes" id="UP000178912"/>
    </source>
</evidence>
<organism evidence="1 2">
    <name type="scientific">Rhynchosporium agropyri</name>
    <dbReference type="NCBI Taxonomy" id="914238"/>
    <lineage>
        <taxon>Eukaryota</taxon>
        <taxon>Fungi</taxon>
        <taxon>Dikarya</taxon>
        <taxon>Ascomycota</taxon>
        <taxon>Pezizomycotina</taxon>
        <taxon>Leotiomycetes</taxon>
        <taxon>Helotiales</taxon>
        <taxon>Ploettnerulaceae</taxon>
        <taxon>Rhynchosporium</taxon>
    </lineage>
</organism>
<dbReference type="InterPro" id="IPR043502">
    <property type="entry name" value="DNA/RNA_pol_sf"/>
</dbReference>
<protein>
    <recommendedName>
        <fullName evidence="3">Reverse transcriptase domain-containing protein</fullName>
    </recommendedName>
</protein>
<evidence type="ECO:0008006" key="3">
    <source>
        <dbReference type="Google" id="ProtNLM"/>
    </source>
</evidence>
<dbReference type="AlphaFoldDB" id="A0A1E1LNW9"/>
<evidence type="ECO:0000313" key="1">
    <source>
        <dbReference type="EMBL" id="CZT12166.1"/>
    </source>
</evidence>
<reference evidence="2" key="1">
    <citation type="submission" date="2016-03" db="EMBL/GenBank/DDBJ databases">
        <authorList>
            <person name="Guldener U."/>
        </authorList>
    </citation>
    <scope>NUCLEOTIDE SEQUENCE [LARGE SCALE GENOMIC DNA]</scope>
    <source>
        <strain evidence="2">04CH-RAC-A.6.1</strain>
    </source>
</reference>
<proteinExistence type="predicted"/>
<dbReference type="Proteomes" id="UP000178912">
    <property type="component" value="Unassembled WGS sequence"/>
</dbReference>
<gene>
    <name evidence="1" type="ORF">RAG0_16094</name>
</gene>
<dbReference type="Gene3D" id="3.30.70.270">
    <property type="match status" value="1"/>
</dbReference>
<name>A0A1E1LNW9_9HELO</name>
<keyword evidence="2" id="KW-1185">Reference proteome</keyword>
<dbReference type="EMBL" id="FJUX01000155">
    <property type="protein sequence ID" value="CZT12166.1"/>
    <property type="molecule type" value="Genomic_DNA"/>
</dbReference>
<accession>A0A1E1LNW9</accession>
<dbReference type="InterPro" id="IPR043128">
    <property type="entry name" value="Rev_trsase/Diguanyl_cyclase"/>
</dbReference>
<dbReference type="SUPFAM" id="SSF56672">
    <property type="entry name" value="DNA/RNA polymerases"/>
    <property type="match status" value="1"/>
</dbReference>
<sequence>MDDVREQLPEPYRKFSKLFEDPQDMRALLEYKPWDHEINFKDGFVPIVEKLRYYNYNTTRTLEEYRELVVKKAGDPKGRPCGDYRMINSGTIRDNNDILKDFIGKFAICYLDDILVYSETIEAY</sequence>